<dbReference type="Proteomes" id="UP001601059">
    <property type="component" value="Unassembled WGS sequence"/>
</dbReference>
<keyword evidence="1" id="KW-1133">Transmembrane helix</keyword>
<evidence type="ECO:0000313" key="3">
    <source>
        <dbReference type="Proteomes" id="UP001601059"/>
    </source>
</evidence>
<keyword evidence="1" id="KW-0812">Transmembrane</keyword>
<keyword evidence="1" id="KW-0472">Membrane</keyword>
<gene>
    <name evidence="2" type="ORF">ACFYKX_12535</name>
</gene>
<organism evidence="2 3">
    <name type="scientific">Cytobacillus spartinae</name>
    <dbReference type="NCBI Taxonomy" id="3299023"/>
    <lineage>
        <taxon>Bacteria</taxon>
        <taxon>Bacillati</taxon>
        <taxon>Bacillota</taxon>
        <taxon>Bacilli</taxon>
        <taxon>Bacillales</taxon>
        <taxon>Bacillaceae</taxon>
        <taxon>Cytobacillus</taxon>
    </lineage>
</organism>
<accession>A0ABW6KCG3</accession>
<feature type="transmembrane region" description="Helical" evidence="1">
    <location>
        <begin position="65"/>
        <end position="82"/>
    </location>
</feature>
<evidence type="ECO:0000256" key="1">
    <source>
        <dbReference type="SAM" id="Phobius"/>
    </source>
</evidence>
<feature type="transmembrane region" description="Helical" evidence="1">
    <location>
        <begin position="107"/>
        <end position="128"/>
    </location>
</feature>
<dbReference type="RefSeq" id="WP_389361390.1">
    <property type="nucleotide sequence ID" value="NZ_JBIACK010000005.1"/>
</dbReference>
<protein>
    <submittedName>
        <fullName evidence="2">Uncharacterized protein</fullName>
    </submittedName>
</protein>
<comment type="caution">
    <text evidence="2">The sequence shown here is derived from an EMBL/GenBank/DDBJ whole genome shotgun (WGS) entry which is preliminary data.</text>
</comment>
<name>A0ABW6KCG3_9BACI</name>
<reference evidence="2 3" key="1">
    <citation type="submission" date="2024-08" db="EMBL/GenBank/DDBJ databases">
        <title>Two novel Cytobacillus novel species.</title>
        <authorList>
            <person name="Liu G."/>
        </authorList>
    </citation>
    <scope>NUCLEOTIDE SEQUENCE [LARGE SCALE GENOMIC DNA]</scope>
    <source>
        <strain evidence="2 3">FJAT-54145</strain>
    </source>
</reference>
<keyword evidence="3" id="KW-1185">Reference proteome</keyword>
<dbReference type="EMBL" id="JBIACK010000005">
    <property type="protein sequence ID" value="MFE8701424.1"/>
    <property type="molecule type" value="Genomic_DNA"/>
</dbReference>
<proteinExistence type="predicted"/>
<sequence length="192" mass="21835">MMLKKYDKPLAVLFGFLTLVFLVIAFTNKDFLDWAFARHHNQLSWYIRPLFILPFCYFAYKRSLAGISVTIFCLLTSMFWFPEPNTVSNQVKDFLQFEVDYLTGEWGIGKILITSIVPISLTALAVAFWKRNVMIGLTVIVFIALGKMGWSVIFAGESGKSIMIPAISGLMICVGLVYWGIKRSQKKSNITH</sequence>
<feature type="transmembrane region" description="Helical" evidence="1">
    <location>
        <begin position="43"/>
        <end position="60"/>
    </location>
</feature>
<feature type="transmembrane region" description="Helical" evidence="1">
    <location>
        <begin position="135"/>
        <end position="156"/>
    </location>
</feature>
<evidence type="ECO:0000313" key="2">
    <source>
        <dbReference type="EMBL" id="MFE8701424.1"/>
    </source>
</evidence>
<feature type="transmembrane region" description="Helical" evidence="1">
    <location>
        <begin position="162"/>
        <end position="181"/>
    </location>
</feature>